<evidence type="ECO:0000259" key="1">
    <source>
        <dbReference type="Pfam" id="PF10908"/>
    </source>
</evidence>
<reference evidence="2 3" key="1">
    <citation type="submission" date="2019-04" db="EMBL/GenBank/DDBJ databases">
        <title>Lampropedia sp YIM MLB12 draf genome.</title>
        <authorList>
            <person name="Wang Y.-X."/>
        </authorList>
    </citation>
    <scope>NUCLEOTIDE SEQUENCE [LARGE SCALE GENOMIC DNA]</scope>
    <source>
        <strain evidence="2 3">YIM MLB12</strain>
    </source>
</reference>
<dbReference type="Pfam" id="PF10908">
    <property type="entry name" value="Tlde1_dom"/>
    <property type="match status" value="1"/>
</dbReference>
<evidence type="ECO:0000313" key="3">
    <source>
        <dbReference type="Proteomes" id="UP000306236"/>
    </source>
</evidence>
<feature type="domain" description="Tlde1" evidence="1">
    <location>
        <begin position="22"/>
        <end position="140"/>
    </location>
</feature>
<name>A0A4S5BYR8_9BURK</name>
<keyword evidence="3" id="KW-1185">Reference proteome</keyword>
<dbReference type="InterPro" id="IPR021225">
    <property type="entry name" value="Tlde1_dom"/>
</dbReference>
<evidence type="ECO:0000313" key="2">
    <source>
        <dbReference type="EMBL" id="THJ35186.1"/>
    </source>
</evidence>
<gene>
    <name evidence="2" type="ORF">E8K88_04085</name>
</gene>
<comment type="caution">
    <text evidence="2">The sequence shown here is derived from an EMBL/GenBank/DDBJ whole genome shotgun (WGS) entry which is preliminary data.</text>
</comment>
<dbReference type="Proteomes" id="UP000306236">
    <property type="component" value="Unassembled WGS sequence"/>
</dbReference>
<proteinExistence type="predicted"/>
<organism evidence="2 3">
    <name type="scientific">Lampropedia aestuarii</name>
    <dbReference type="NCBI Taxonomy" id="2562762"/>
    <lineage>
        <taxon>Bacteria</taxon>
        <taxon>Pseudomonadati</taxon>
        <taxon>Pseudomonadota</taxon>
        <taxon>Betaproteobacteria</taxon>
        <taxon>Burkholderiales</taxon>
        <taxon>Comamonadaceae</taxon>
        <taxon>Lampropedia</taxon>
    </lineage>
</organism>
<protein>
    <submittedName>
        <fullName evidence="2">DUF2778 domain-containing protein</fullName>
    </submittedName>
</protein>
<dbReference type="AlphaFoldDB" id="A0A4S5BYR8"/>
<sequence length="152" mass="16929">MIKCTFLLNDQPMSLFDLGGRSFPAFSGLGVHVNRRSSSCVADQGPIPIGEYFLLDRESGGRLGKIYDALNGRRDWFALYADDGRVDDKTWCEQVERGAFRLHPKGPLGISQGCIVINEPSEFSQLRLILRARAPFKIPGSELTAWSKVIVK</sequence>
<accession>A0A4S5BYR8</accession>
<dbReference type="OrthoDB" id="8552614at2"/>
<dbReference type="EMBL" id="SSWX01000004">
    <property type="protein sequence ID" value="THJ35186.1"/>
    <property type="molecule type" value="Genomic_DNA"/>
</dbReference>